<gene>
    <name evidence="3" type="ORF">MTR67_033035</name>
</gene>
<feature type="domain" description="RNase H type-1" evidence="2">
    <location>
        <begin position="335"/>
        <end position="444"/>
    </location>
</feature>
<feature type="region of interest" description="Disordered" evidence="1">
    <location>
        <begin position="210"/>
        <end position="238"/>
    </location>
</feature>
<organism evidence="3 4">
    <name type="scientific">Solanum verrucosum</name>
    <dbReference type="NCBI Taxonomy" id="315347"/>
    <lineage>
        <taxon>Eukaryota</taxon>
        <taxon>Viridiplantae</taxon>
        <taxon>Streptophyta</taxon>
        <taxon>Embryophyta</taxon>
        <taxon>Tracheophyta</taxon>
        <taxon>Spermatophyta</taxon>
        <taxon>Magnoliopsida</taxon>
        <taxon>eudicotyledons</taxon>
        <taxon>Gunneridae</taxon>
        <taxon>Pentapetalae</taxon>
        <taxon>asterids</taxon>
        <taxon>lamiids</taxon>
        <taxon>Solanales</taxon>
        <taxon>Solanaceae</taxon>
        <taxon>Solanoideae</taxon>
        <taxon>Solaneae</taxon>
        <taxon>Solanum</taxon>
    </lineage>
</organism>
<feature type="region of interest" description="Disordered" evidence="1">
    <location>
        <begin position="1"/>
        <end position="59"/>
    </location>
</feature>
<name>A0AAF0ZIP5_SOLVR</name>
<dbReference type="EMBL" id="CP133618">
    <property type="protein sequence ID" value="WMV39650.1"/>
    <property type="molecule type" value="Genomic_DNA"/>
</dbReference>
<dbReference type="PANTHER" id="PTHR34546">
    <property type="entry name" value="OS06G0153600 PROTEIN"/>
    <property type="match status" value="1"/>
</dbReference>
<dbReference type="Proteomes" id="UP001234989">
    <property type="component" value="Chromosome 7"/>
</dbReference>
<dbReference type="GO" id="GO:0003676">
    <property type="term" value="F:nucleic acid binding"/>
    <property type="evidence" value="ECO:0007669"/>
    <property type="project" value="InterPro"/>
</dbReference>
<proteinExistence type="predicted"/>
<dbReference type="PANTHER" id="PTHR34546:SF5">
    <property type="match status" value="1"/>
</dbReference>
<reference evidence="3" key="1">
    <citation type="submission" date="2023-08" db="EMBL/GenBank/DDBJ databases">
        <title>A de novo genome assembly of Solanum verrucosum Schlechtendal, a Mexican diploid species geographically isolated from the other diploid A-genome species in potato relatives.</title>
        <authorList>
            <person name="Hosaka K."/>
        </authorList>
    </citation>
    <scope>NUCLEOTIDE SEQUENCE</scope>
    <source>
        <tissue evidence="3">Young leaves</tissue>
    </source>
</reference>
<dbReference type="AlphaFoldDB" id="A0AAF0ZIP5"/>
<evidence type="ECO:0000313" key="3">
    <source>
        <dbReference type="EMBL" id="WMV39650.1"/>
    </source>
</evidence>
<evidence type="ECO:0000256" key="1">
    <source>
        <dbReference type="SAM" id="MobiDB-lite"/>
    </source>
</evidence>
<accession>A0AAF0ZIP5</accession>
<feature type="region of interest" description="Disordered" evidence="1">
    <location>
        <begin position="280"/>
        <end position="303"/>
    </location>
</feature>
<evidence type="ECO:0000313" key="4">
    <source>
        <dbReference type="Proteomes" id="UP001234989"/>
    </source>
</evidence>
<keyword evidence="4" id="KW-1185">Reference proteome</keyword>
<dbReference type="GO" id="GO:0004523">
    <property type="term" value="F:RNA-DNA hybrid ribonuclease activity"/>
    <property type="evidence" value="ECO:0007669"/>
    <property type="project" value="InterPro"/>
</dbReference>
<dbReference type="Pfam" id="PF13456">
    <property type="entry name" value="RVT_3"/>
    <property type="match status" value="1"/>
</dbReference>
<protein>
    <recommendedName>
        <fullName evidence="2">RNase H type-1 domain-containing protein</fullName>
    </recommendedName>
</protein>
<dbReference type="InterPro" id="IPR044730">
    <property type="entry name" value="RNase_H-like_dom_plant"/>
</dbReference>
<feature type="compositionally biased region" description="Polar residues" evidence="1">
    <location>
        <begin position="33"/>
        <end position="51"/>
    </location>
</feature>
<dbReference type="InterPro" id="IPR002156">
    <property type="entry name" value="RNaseH_domain"/>
</dbReference>
<evidence type="ECO:0000259" key="2">
    <source>
        <dbReference type="Pfam" id="PF13456"/>
    </source>
</evidence>
<dbReference type="CDD" id="cd06222">
    <property type="entry name" value="RNase_H_like"/>
    <property type="match status" value="1"/>
</dbReference>
<sequence length="465" mass="50766">MAWKTDTDLENSDPIPDSGDVEWPCKPVVESSGWPTSWQNDSNKSKLQTPLPTAEDEAANSSQLPALLKVAEYLNSTLSLDDDDEFSEYIGEDGDYFINGDEGFLDGEEGFQDYDFFVKLFKQDDGLREYYEKNRENGVFCCLVCCGVREKGWKRFKDCSSLVQHSISIAKTSKRRAHRAYCKVVCEILGWDVNSLPSIVLSAGVKLGGSSDKPVKAQGNVDDDGGDDGLSGHCKSTSSVSISDTEVSLSKLSLIDESQQGKDCCSAKLENSLSGATVDRSLGDLGKGTSETTKENAEGENSVSKAGVDGLLEDLSFLTLETQKLNAKGVSDHVGAYNPTTSVQGIGGVFRDNNGNWIRGFSRKTTALNPTHIDLKFMKNSKLHALTNSQIKTDATEVIALMNNPPPLYSNIIAESRCLMKKLGNPPIWHSFREGNKVAHILAMEGSKRSPLHQPVFLFECAAMD</sequence>